<evidence type="ECO:0000256" key="1">
    <source>
        <dbReference type="ARBA" id="ARBA00022857"/>
    </source>
</evidence>
<dbReference type="InterPro" id="IPR045312">
    <property type="entry name" value="PCBER-like"/>
</dbReference>
<dbReference type="InterPro" id="IPR036291">
    <property type="entry name" value="NAD(P)-bd_dom_sf"/>
</dbReference>
<dbReference type="InterPro" id="IPR051609">
    <property type="entry name" value="NmrA/Isoflavone_reductase-like"/>
</dbReference>
<dbReference type="Gene3D" id="3.40.50.720">
    <property type="entry name" value="NAD(P)-binding Rossmann-like Domain"/>
    <property type="match status" value="1"/>
</dbReference>
<feature type="domain" description="NmrA-like" evidence="3">
    <location>
        <begin position="6"/>
        <end position="225"/>
    </location>
</feature>
<name>A0A8K0X412_9PEZI</name>
<dbReference type="InterPro" id="IPR008030">
    <property type="entry name" value="NmrA-like"/>
</dbReference>
<accession>A0A8K0X412</accession>
<evidence type="ECO:0000256" key="2">
    <source>
        <dbReference type="ARBA" id="ARBA00023002"/>
    </source>
</evidence>
<dbReference type="OrthoDB" id="9974981at2759"/>
<evidence type="ECO:0000259" key="3">
    <source>
        <dbReference type="Pfam" id="PF05368"/>
    </source>
</evidence>
<gene>
    <name evidence="4" type="ORF">B0T11DRAFT_351842</name>
</gene>
<keyword evidence="1" id="KW-0521">NADP</keyword>
<protein>
    <recommendedName>
        <fullName evidence="3">NmrA-like domain-containing protein</fullName>
    </recommendedName>
</protein>
<evidence type="ECO:0000313" key="4">
    <source>
        <dbReference type="EMBL" id="KAH7361948.1"/>
    </source>
</evidence>
<keyword evidence="5" id="KW-1185">Reference proteome</keyword>
<dbReference type="Pfam" id="PF05368">
    <property type="entry name" value="NmrA"/>
    <property type="match status" value="1"/>
</dbReference>
<evidence type="ECO:0000313" key="5">
    <source>
        <dbReference type="Proteomes" id="UP000813385"/>
    </source>
</evidence>
<dbReference type="PANTHER" id="PTHR47706">
    <property type="entry name" value="NMRA-LIKE FAMILY PROTEIN"/>
    <property type="match status" value="1"/>
</dbReference>
<proteinExistence type="predicted"/>
<comment type="caution">
    <text evidence="4">The sequence shown here is derived from an EMBL/GenBank/DDBJ whole genome shotgun (WGS) entry which is preliminary data.</text>
</comment>
<sequence length="301" mass="32521">MTQQIKNVAIVGATGSAGSKIFQALVESGHFSVTALVRKPDSVKEPRATVKVVDMESLDALVEALRGQDAIVDVTMTPEPSFPLRLIDAAVAAGVTRFIPSEFSLDPENPLARAVPVYGGKNQVVDRLKELASAGKLTYTTVSNGAFLDWNLRTGFFKLDIKNKTAELLSGGTVVGPWTLLEHVGTATVNVLVNLEATKNRPVYISTVQKSQKEMLALAQETLGKGGWTVSTIDMEPVYQESLAQLQAGNVTFEVIGNLILYCNSREDYSGKWKKDDNALLGVPQWSDDQVKQLIASIAAE</sequence>
<dbReference type="EMBL" id="JAGPXD010000003">
    <property type="protein sequence ID" value="KAH7361948.1"/>
    <property type="molecule type" value="Genomic_DNA"/>
</dbReference>
<keyword evidence="2" id="KW-0560">Oxidoreductase</keyword>
<dbReference type="GO" id="GO:0016491">
    <property type="term" value="F:oxidoreductase activity"/>
    <property type="evidence" value="ECO:0007669"/>
    <property type="project" value="UniProtKB-KW"/>
</dbReference>
<dbReference type="AlphaFoldDB" id="A0A8K0X412"/>
<dbReference type="PANTHER" id="PTHR47706:SF1">
    <property type="entry name" value="CIPA-LIKE, PUTATIVE (AFU_ORTHOLOGUE AFUA_1G12460)-RELATED"/>
    <property type="match status" value="1"/>
</dbReference>
<dbReference type="Proteomes" id="UP000813385">
    <property type="component" value="Unassembled WGS sequence"/>
</dbReference>
<dbReference type="CDD" id="cd05259">
    <property type="entry name" value="PCBER_SDR_a"/>
    <property type="match status" value="1"/>
</dbReference>
<dbReference type="SUPFAM" id="SSF51735">
    <property type="entry name" value="NAD(P)-binding Rossmann-fold domains"/>
    <property type="match status" value="1"/>
</dbReference>
<reference evidence="4" key="1">
    <citation type="journal article" date="2021" name="Nat. Commun.">
        <title>Genetic determinants of endophytism in the Arabidopsis root mycobiome.</title>
        <authorList>
            <person name="Mesny F."/>
            <person name="Miyauchi S."/>
            <person name="Thiergart T."/>
            <person name="Pickel B."/>
            <person name="Atanasova L."/>
            <person name="Karlsson M."/>
            <person name="Huettel B."/>
            <person name="Barry K.W."/>
            <person name="Haridas S."/>
            <person name="Chen C."/>
            <person name="Bauer D."/>
            <person name="Andreopoulos W."/>
            <person name="Pangilinan J."/>
            <person name="LaButti K."/>
            <person name="Riley R."/>
            <person name="Lipzen A."/>
            <person name="Clum A."/>
            <person name="Drula E."/>
            <person name="Henrissat B."/>
            <person name="Kohler A."/>
            <person name="Grigoriev I.V."/>
            <person name="Martin F.M."/>
            <person name="Hacquard S."/>
        </authorList>
    </citation>
    <scope>NUCLEOTIDE SEQUENCE</scope>
    <source>
        <strain evidence="4">MPI-CAGE-AT-0016</strain>
    </source>
</reference>
<organism evidence="4 5">
    <name type="scientific">Plectosphaerella cucumerina</name>
    <dbReference type="NCBI Taxonomy" id="40658"/>
    <lineage>
        <taxon>Eukaryota</taxon>
        <taxon>Fungi</taxon>
        <taxon>Dikarya</taxon>
        <taxon>Ascomycota</taxon>
        <taxon>Pezizomycotina</taxon>
        <taxon>Sordariomycetes</taxon>
        <taxon>Hypocreomycetidae</taxon>
        <taxon>Glomerellales</taxon>
        <taxon>Plectosphaerellaceae</taxon>
        <taxon>Plectosphaerella</taxon>
    </lineage>
</organism>